<dbReference type="PROSITE" id="PS50043">
    <property type="entry name" value="HTH_LUXR_2"/>
    <property type="match status" value="1"/>
</dbReference>
<dbReference type="OrthoDB" id="9814495at2"/>
<dbReference type="PANTHER" id="PTHR45566">
    <property type="entry name" value="HTH-TYPE TRANSCRIPTIONAL REGULATOR YHJB-RELATED"/>
    <property type="match status" value="1"/>
</dbReference>
<dbReference type="InterPro" id="IPR011006">
    <property type="entry name" value="CheY-like_superfamily"/>
</dbReference>
<evidence type="ECO:0000256" key="2">
    <source>
        <dbReference type="PROSITE-ProRule" id="PRU00169"/>
    </source>
</evidence>
<evidence type="ECO:0000313" key="5">
    <source>
        <dbReference type="EMBL" id="KWV48942.1"/>
    </source>
</evidence>
<dbReference type="Pfam" id="PF00196">
    <property type="entry name" value="GerE"/>
    <property type="match status" value="1"/>
</dbReference>
<keyword evidence="6" id="KW-1185">Reference proteome</keyword>
<dbReference type="GO" id="GO:0000160">
    <property type="term" value="P:phosphorelay signal transduction system"/>
    <property type="evidence" value="ECO:0007669"/>
    <property type="project" value="InterPro"/>
</dbReference>
<dbReference type="SMART" id="SM00421">
    <property type="entry name" value="HTH_LUXR"/>
    <property type="match status" value="1"/>
</dbReference>
<evidence type="ECO:0000259" key="3">
    <source>
        <dbReference type="PROSITE" id="PS50043"/>
    </source>
</evidence>
<organism evidence="5 6">
    <name type="scientific">Bradyrhizobium macuxiense</name>
    <dbReference type="NCBI Taxonomy" id="1755647"/>
    <lineage>
        <taxon>Bacteria</taxon>
        <taxon>Pseudomonadati</taxon>
        <taxon>Pseudomonadota</taxon>
        <taxon>Alphaproteobacteria</taxon>
        <taxon>Hyphomicrobiales</taxon>
        <taxon>Nitrobacteraceae</taxon>
        <taxon>Bradyrhizobium</taxon>
    </lineage>
</organism>
<protein>
    <submittedName>
        <fullName evidence="5">Two-component system response regulator</fullName>
    </submittedName>
</protein>
<evidence type="ECO:0000256" key="1">
    <source>
        <dbReference type="ARBA" id="ARBA00022553"/>
    </source>
</evidence>
<dbReference type="PROSITE" id="PS50110">
    <property type="entry name" value="RESPONSE_REGULATORY"/>
    <property type="match status" value="1"/>
</dbReference>
<dbReference type="CDD" id="cd17535">
    <property type="entry name" value="REC_NarL-like"/>
    <property type="match status" value="1"/>
</dbReference>
<dbReference type="RefSeq" id="WP_066512809.1">
    <property type="nucleotide sequence ID" value="NZ_LNCU01000104.1"/>
</dbReference>
<keyword evidence="1 2" id="KW-0597">Phosphoprotein</keyword>
<evidence type="ECO:0000313" key="6">
    <source>
        <dbReference type="Proteomes" id="UP000057737"/>
    </source>
</evidence>
<dbReference type="InterPro" id="IPR000792">
    <property type="entry name" value="Tscrpt_reg_LuxR_C"/>
</dbReference>
<comment type="caution">
    <text evidence="5">The sequence shown here is derived from an EMBL/GenBank/DDBJ whole genome shotgun (WGS) entry which is preliminary data.</text>
</comment>
<dbReference type="CDD" id="cd06170">
    <property type="entry name" value="LuxR_C_like"/>
    <property type="match status" value="1"/>
</dbReference>
<evidence type="ECO:0000259" key="4">
    <source>
        <dbReference type="PROSITE" id="PS50110"/>
    </source>
</evidence>
<dbReference type="SUPFAM" id="SSF52172">
    <property type="entry name" value="CheY-like"/>
    <property type="match status" value="1"/>
</dbReference>
<dbReference type="Gene3D" id="3.40.50.2300">
    <property type="match status" value="1"/>
</dbReference>
<dbReference type="Pfam" id="PF00072">
    <property type="entry name" value="Response_reg"/>
    <property type="match status" value="1"/>
</dbReference>
<dbReference type="InterPro" id="IPR051015">
    <property type="entry name" value="EvgA-like"/>
</dbReference>
<proteinExistence type="predicted"/>
<dbReference type="PRINTS" id="PR00038">
    <property type="entry name" value="HTHLUXR"/>
</dbReference>
<feature type="modified residue" description="4-aspartylphosphate" evidence="2">
    <location>
        <position position="55"/>
    </location>
</feature>
<name>A0A109JGZ7_9BRAD</name>
<accession>A0A109JGZ7</accession>
<dbReference type="Proteomes" id="UP000057737">
    <property type="component" value="Unassembled WGS sequence"/>
</dbReference>
<dbReference type="InterPro" id="IPR058245">
    <property type="entry name" value="NreC/VraR/RcsB-like_REC"/>
</dbReference>
<dbReference type="InterPro" id="IPR001789">
    <property type="entry name" value="Sig_transdc_resp-reg_receiver"/>
</dbReference>
<dbReference type="AlphaFoldDB" id="A0A109JGZ7"/>
<dbReference type="EMBL" id="LNCU01000104">
    <property type="protein sequence ID" value="KWV48942.1"/>
    <property type="molecule type" value="Genomic_DNA"/>
</dbReference>
<reference evidence="5 6" key="1">
    <citation type="submission" date="2015-11" db="EMBL/GenBank/DDBJ databases">
        <title>Draft Genome Sequence of the Strain BR 10303 (Bradyrhizobium sp.) isolated from nodules of Centrolobium paraense.</title>
        <authorList>
            <person name="Zelli J.E."/>
            <person name="Simoes-Araujo J.L."/>
            <person name="Barauna A.C."/>
            <person name="Silva K."/>
        </authorList>
    </citation>
    <scope>NUCLEOTIDE SEQUENCE [LARGE SCALE GENOMIC DNA]</scope>
    <source>
        <strain evidence="5 6">BR 10303</strain>
    </source>
</reference>
<feature type="domain" description="Response regulatory" evidence="4">
    <location>
        <begin position="3"/>
        <end position="120"/>
    </location>
</feature>
<gene>
    <name evidence="5" type="ORF">AS156_16625</name>
</gene>
<dbReference type="GO" id="GO:0006355">
    <property type="term" value="P:regulation of DNA-templated transcription"/>
    <property type="evidence" value="ECO:0007669"/>
    <property type="project" value="InterPro"/>
</dbReference>
<feature type="domain" description="HTH luxR-type" evidence="3">
    <location>
        <begin position="145"/>
        <end position="210"/>
    </location>
</feature>
<dbReference type="SMART" id="SM00448">
    <property type="entry name" value="REC"/>
    <property type="match status" value="1"/>
</dbReference>
<dbReference type="PANTHER" id="PTHR45566:SF1">
    <property type="entry name" value="HTH-TYPE TRANSCRIPTIONAL REGULATOR YHJB-RELATED"/>
    <property type="match status" value="1"/>
</dbReference>
<sequence length="226" mass="24531">MMGFLIIDDHPLFGEALGNAIRVSHPDARIYEATSIKGALGILASEPNIDLALLDLLLPDVVGFSGFQKIRDRYPRLPIAIVSSEEDKHTIREALEMGAVGYLPKSTSLGELSQAIARVLSGSVSAPRDFVAAGALEQSETARTLQERIQKLTPQQIRVLHLITRGLQNREIAAELKLAESTVKAHVTEILRKLKLFSRNKAIIELGKIPLPVAEACAGSKPEKAS</sequence>